<dbReference type="PANTHER" id="PTHR45128">
    <property type="entry name" value="METHYLTRANSFERASE TYPE 11"/>
    <property type="match status" value="1"/>
</dbReference>
<dbReference type="Proteomes" id="UP000248917">
    <property type="component" value="Unassembled WGS sequence"/>
</dbReference>
<dbReference type="InterPro" id="IPR025714">
    <property type="entry name" value="Methyltranfer_dom"/>
</dbReference>
<dbReference type="InterPro" id="IPR048711">
    <property type="entry name" value="WHD_Rv2258c"/>
</dbReference>
<sequence length="351" mass="39446">MDSAKAEGFAESLVDLINKGALAVMISIGHQTGLFDRMAELKKFTSQSLADYSGLNERYVREWLKAMAAGKIIEWSSEPAEFYFPSEHAAFLTRKHGSDNMALYTQYIQVLASVEQSILSCFYQGGGVPYSAYERFHEVMAEDSRQTILAPLLDQILPLIPDLTQKLATGIEVMDIGCGRGKSMIKLAENFPNSRFMGIDLCAEPLESAREEVRRKNLTNIQFKQADLTAFRPAGKFELITAFDAVHDQARPDLVLRTVYESLNDEGHFLMQDIDGSEHLEKNLEHPFSPLLYTISTMHCMSVSLAQGGLGLGTLWGVEMANRMLREAGFTQIRENRLPHDPMNCYFIVRK</sequence>
<dbReference type="EMBL" id="QKTX01000007">
    <property type="protein sequence ID" value="PZV83135.1"/>
    <property type="molecule type" value="Genomic_DNA"/>
</dbReference>
<dbReference type="Pfam" id="PF21320">
    <property type="entry name" value="WHD_Rv2258c"/>
    <property type="match status" value="1"/>
</dbReference>
<dbReference type="InterPro" id="IPR053173">
    <property type="entry name" value="SAM-binding_MTase"/>
</dbReference>
<evidence type="ECO:0000259" key="2">
    <source>
        <dbReference type="Pfam" id="PF21320"/>
    </source>
</evidence>
<dbReference type="InterPro" id="IPR029063">
    <property type="entry name" value="SAM-dependent_MTases_sf"/>
</dbReference>
<keyword evidence="4" id="KW-1185">Reference proteome</keyword>
<organism evidence="3 4">
    <name type="scientific">Algoriphagus aquaeductus</name>
    <dbReference type="NCBI Taxonomy" id="475299"/>
    <lineage>
        <taxon>Bacteria</taxon>
        <taxon>Pseudomonadati</taxon>
        <taxon>Bacteroidota</taxon>
        <taxon>Cytophagia</taxon>
        <taxon>Cytophagales</taxon>
        <taxon>Cyclobacteriaceae</taxon>
        <taxon>Algoriphagus</taxon>
    </lineage>
</organism>
<accession>A0A326RNZ2</accession>
<dbReference type="Gene3D" id="3.40.50.150">
    <property type="entry name" value="Vaccinia Virus protein VP39"/>
    <property type="match status" value="1"/>
</dbReference>
<evidence type="ECO:0000313" key="3">
    <source>
        <dbReference type="EMBL" id="PZV83135.1"/>
    </source>
</evidence>
<dbReference type="PANTHER" id="PTHR45128:SF1">
    <property type="entry name" value="S-ADENOSYLMETHIONINE-DEPENDENT METHYLTRANSFERASE RV2258C"/>
    <property type="match status" value="1"/>
</dbReference>
<feature type="domain" description="S-adenosylmethionine-dependent methyltransferase Rv2258c-like winged HTH" evidence="2">
    <location>
        <begin position="20"/>
        <end position="94"/>
    </location>
</feature>
<evidence type="ECO:0000259" key="1">
    <source>
        <dbReference type="Pfam" id="PF13847"/>
    </source>
</evidence>
<gene>
    <name evidence="3" type="ORF">CLV31_10787</name>
</gene>
<dbReference type="Pfam" id="PF13847">
    <property type="entry name" value="Methyltransf_31"/>
    <property type="match status" value="1"/>
</dbReference>
<feature type="domain" description="Methyltransferase" evidence="1">
    <location>
        <begin position="170"/>
        <end position="285"/>
    </location>
</feature>
<dbReference type="AlphaFoldDB" id="A0A326RNZ2"/>
<dbReference type="CDD" id="cd02440">
    <property type="entry name" value="AdoMet_MTases"/>
    <property type="match status" value="1"/>
</dbReference>
<protein>
    <submittedName>
        <fullName evidence="3">Transcriptional regulator</fullName>
    </submittedName>
</protein>
<reference evidence="3 4" key="1">
    <citation type="submission" date="2018-06" db="EMBL/GenBank/DDBJ databases">
        <title>Genomic Encyclopedia of Archaeal and Bacterial Type Strains, Phase II (KMG-II): from individual species to whole genera.</title>
        <authorList>
            <person name="Goeker M."/>
        </authorList>
    </citation>
    <scope>NUCLEOTIDE SEQUENCE [LARGE SCALE GENOMIC DNA]</scope>
    <source>
        <strain evidence="3 4">T4</strain>
    </source>
</reference>
<name>A0A326RNZ2_9BACT</name>
<proteinExistence type="predicted"/>
<comment type="caution">
    <text evidence="3">The sequence shown here is derived from an EMBL/GenBank/DDBJ whole genome shotgun (WGS) entry which is preliminary data.</text>
</comment>
<dbReference type="SUPFAM" id="SSF53335">
    <property type="entry name" value="S-adenosyl-L-methionine-dependent methyltransferases"/>
    <property type="match status" value="1"/>
</dbReference>
<evidence type="ECO:0000313" key="4">
    <source>
        <dbReference type="Proteomes" id="UP000248917"/>
    </source>
</evidence>